<comment type="caution">
    <text evidence="7">The sequence shown here is derived from an EMBL/GenBank/DDBJ whole genome shotgun (WGS) entry which is preliminary data.</text>
</comment>
<keyword evidence="3" id="KW-0479">Metal-binding</keyword>
<dbReference type="Pfam" id="PF02900">
    <property type="entry name" value="LigB"/>
    <property type="match status" value="1"/>
</dbReference>
<dbReference type="InterPro" id="IPR014436">
    <property type="entry name" value="Extradiol_dOase_DODA"/>
</dbReference>
<dbReference type="PIRSF" id="PIRSF006157">
    <property type="entry name" value="Doxgns_DODA"/>
    <property type="match status" value="1"/>
</dbReference>
<dbReference type="RefSeq" id="WP_331846923.1">
    <property type="nucleotide sequence ID" value="NZ_JAZHPZ010000005.1"/>
</dbReference>
<dbReference type="InterPro" id="IPR004183">
    <property type="entry name" value="Xdiol_dOase_suB"/>
</dbReference>
<dbReference type="GO" id="GO:0051213">
    <property type="term" value="F:dioxygenase activity"/>
    <property type="evidence" value="ECO:0007669"/>
    <property type="project" value="UniProtKB-KW"/>
</dbReference>
<reference evidence="7 8" key="1">
    <citation type="submission" date="2024-02" db="EMBL/GenBank/DDBJ databases">
        <title>A nitrogen-fixing paenibacillus bacterium.</title>
        <authorList>
            <person name="Zhang W.L."/>
            <person name="Chen S.F."/>
        </authorList>
    </citation>
    <scope>NUCLEOTIDE SEQUENCE [LARGE SCALE GENOMIC DNA]</scope>
    <source>
        <strain evidence="7 8">M1</strain>
    </source>
</reference>
<dbReference type="EMBL" id="JAZHPZ010000005">
    <property type="protein sequence ID" value="MEF2966711.1"/>
    <property type="molecule type" value="Genomic_DNA"/>
</dbReference>
<comment type="similarity">
    <text evidence="2">Belongs to the DODA-type extradiol aromatic ring-opening dioxygenase family.</text>
</comment>
<organism evidence="7 8">
    <name type="scientific">Paenibacillus haidiansis</name>
    <dbReference type="NCBI Taxonomy" id="1574488"/>
    <lineage>
        <taxon>Bacteria</taxon>
        <taxon>Bacillati</taxon>
        <taxon>Bacillota</taxon>
        <taxon>Bacilli</taxon>
        <taxon>Bacillales</taxon>
        <taxon>Paenibacillaceae</taxon>
        <taxon>Paenibacillus</taxon>
    </lineage>
</organism>
<keyword evidence="8" id="KW-1185">Reference proteome</keyword>
<evidence type="ECO:0000256" key="3">
    <source>
        <dbReference type="ARBA" id="ARBA00022723"/>
    </source>
</evidence>
<feature type="domain" description="Extradiol ring-cleavage dioxygenase class III enzyme subunit B" evidence="6">
    <location>
        <begin position="4"/>
        <end position="246"/>
    </location>
</feature>
<keyword evidence="7" id="KW-0223">Dioxygenase</keyword>
<gene>
    <name evidence="7" type="ORF">V3851_12795</name>
</gene>
<evidence type="ECO:0000256" key="1">
    <source>
        <dbReference type="ARBA" id="ARBA00001947"/>
    </source>
</evidence>
<dbReference type="CDD" id="cd07363">
    <property type="entry name" value="45_DOPA_Dioxygenase"/>
    <property type="match status" value="1"/>
</dbReference>
<name>A0ABU7VSH2_9BACL</name>
<keyword evidence="4" id="KW-0862">Zinc</keyword>
<dbReference type="PANTHER" id="PTHR30096:SF0">
    <property type="entry name" value="4,5-DOPA DIOXYGENASE EXTRADIOL-LIKE PROTEIN"/>
    <property type="match status" value="1"/>
</dbReference>
<dbReference type="PANTHER" id="PTHR30096">
    <property type="entry name" value="4,5-DOPA DIOXYGENASE EXTRADIOL-LIKE PROTEIN"/>
    <property type="match status" value="1"/>
</dbReference>
<evidence type="ECO:0000313" key="8">
    <source>
        <dbReference type="Proteomes" id="UP001306950"/>
    </source>
</evidence>
<accession>A0ABU7VSH2</accession>
<evidence type="ECO:0000259" key="6">
    <source>
        <dbReference type="Pfam" id="PF02900"/>
    </source>
</evidence>
<sequence length="259" mass="28725">MMPAYFLAHGAPSLVIEDHDYSRFLRQFASSLPVKPKGIVIFSAHWESAVQQVSSVETYETIYDFYGFPDEMYRMTYPAPGDAALSRQVSAMLDGAGIPNRPDTGRGLDHGAWAVLKLAFPGADIPVVALSVNRHLSNEQQYEIGKALGELRKKDILIIGSGGIVHNLRRMNWNAGLGHADSWAVEFDGWIRRTLEGWNTAELFRYSELAPHAGQAVPTSEHLVPLLIAMGSGDADRKARLLHQSYQWGSLSLSAWQFD</sequence>
<proteinExistence type="inferred from homology"/>
<evidence type="ECO:0000256" key="2">
    <source>
        <dbReference type="ARBA" id="ARBA00007581"/>
    </source>
</evidence>
<keyword evidence="5 7" id="KW-0560">Oxidoreductase</keyword>
<evidence type="ECO:0000256" key="4">
    <source>
        <dbReference type="ARBA" id="ARBA00022833"/>
    </source>
</evidence>
<dbReference type="SUPFAM" id="SSF53213">
    <property type="entry name" value="LigB-like"/>
    <property type="match status" value="1"/>
</dbReference>
<dbReference type="Proteomes" id="UP001306950">
    <property type="component" value="Unassembled WGS sequence"/>
</dbReference>
<comment type="cofactor">
    <cofactor evidence="1">
        <name>Zn(2+)</name>
        <dbReference type="ChEBI" id="CHEBI:29105"/>
    </cofactor>
</comment>
<evidence type="ECO:0000256" key="5">
    <source>
        <dbReference type="ARBA" id="ARBA00023002"/>
    </source>
</evidence>
<evidence type="ECO:0000313" key="7">
    <source>
        <dbReference type="EMBL" id="MEF2966711.1"/>
    </source>
</evidence>
<dbReference type="EC" id="1.13.-.-" evidence="7"/>
<protein>
    <submittedName>
        <fullName evidence="7">Class III extradiol ring-cleavage dioxygenase</fullName>
        <ecNumber evidence="7">1.13.-.-</ecNumber>
    </submittedName>
</protein>
<dbReference type="Gene3D" id="3.40.830.10">
    <property type="entry name" value="LigB-like"/>
    <property type="match status" value="1"/>
</dbReference>